<feature type="active site" description="Proton acceptor" evidence="16">
    <location>
        <position position="102"/>
    </location>
</feature>
<evidence type="ECO:0000313" key="18">
    <source>
        <dbReference type="Proteomes" id="UP000196573"/>
    </source>
</evidence>
<gene>
    <name evidence="16 17" type="primary">coaX</name>
    <name evidence="17" type="ORF">EHSB41UT_03532</name>
</gene>
<keyword evidence="16" id="KW-0479">Metal-binding</keyword>
<dbReference type="GO" id="GO:0005737">
    <property type="term" value="C:cytoplasm"/>
    <property type="evidence" value="ECO:0007669"/>
    <property type="project" value="UniProtKB-SubCell"/>
</dbReference>
<dbReference type="PANTHER" id="PTHR34265">
    <property type="entry name" value="TYPE III PANTOTHENATE KINASE"/>
    <property type="match status" value="1"/>
</dbReference>
<evidence type="ECO:0000256" key="4">
    <source>
        <dbReference type="ARBA" id="ARBA00005225"/>
    </source>
</evidence>
<evidence type="ECO:0000256" key="11">
    <source>
        <dbReference type="ARBA" id="ARBA00022840"/>
    </source>
</evidence>
<dbReference type="InterPro" id="IPR004619">
    <property type="entry name" value="Type_III_PanK"/>
</dbReference>
<dbReference type="SUPFAM" id="SSF53067">
    <property type="entry name" value="Actin-like ATPase domain"/>
    <property type="match status" value="2"/>
</dbReference>
<evidence type="ECO:0000256" key="10">
    <source>
        <dbReference type="ARBA" id="ARBA00022777"/>
    </source>
</evidence>
<dbReference type="OrthoDB" id="9781305at2"/>
<feature type="binding site" evidence="16">
    <location>
        <begin position="100"/>
        <end position="103"/>
    </location>
    <ligand>
        <name>substrate</name>
    </ligand>
</feature>
<keyword evidence="9 16" id="KW-0547">Nucleotide-binding</keyword>
<feature type="binding site" evidence="16">
    <location>
        <position position="123"/>
    </location>
    <ligand>
        <name>K(+)</name>
        <dbReference type="ChEBI" id="CHEBI:29103"/>
    </ligand>
</feature>
<evidence type="ECO:0000256" key="5">
    <source>
        <dbReference type="ARBA" id="ARBA00011738"/>
    </source>
</evidence>
<dbReference type="PANTHER" id="PTHR34265:SF1">
    <property type="entry name" value="TYPE III PANTOTHENATE KINASE"/>
    <property type="match status" value="1"/>
</dbReference>
<dbReference type="GO" id="GO:0046872">
    <property type="term" value="F:metal ion binding"/>
    <property type="evidence" value="ECO:0007669"/>
    <property type="project" value="UniProtKB-KW"/>
</dbReference>
<dbReference type="EMBL" id="FWPT01000008">
    <property type="protein sequence ID" value="SMA49746.1"/>
    <property type="molecule type" value="Genomic_DNA"/>
</dbReference>
<dbReference type="GO" id="GO:0015937">
    <property type="term" value="P:coenzyme A biosynthetic process"/>
    <property type="evidence" value="ECO:0007669"/>
    <property type="project" value="UniProtKB-UniRule"/>
</dbReference>
<reference evidence="17 18" key="1">
    <citation type="submission" date="2017-03" db="EMBL/GenBank/DDBJ databases">
        <authorList>
            <person name="Afonso C.L."/>
            <person name="Miller P.J."/>
            <person name="Scott M.A."/>
            <person name="Spackman E."/>
            <person name="Goraichik I."/>
            <person name="Dimitrov K.M."/>
            <person name="Suarez D.L."/>
            <person name="Swayne D.E."/>
        </authorList>
    </citation>
    <scope>NUCLEOTIDE SEQUENCE [LARGE SCALE GENOMIC DNA]</scope>
    <source>
        <strain evidence="17">SB41UT1</strain>
    </source>
</reference>
<keyword evidence="18" id="KW-1185">Reference proteome</keyword>
<evidence type="ECO:0000256" key="12">
    <source>
        <dbReference type="ARBA" id="ARBA00022958"/>
    </source>
</evidence>
<comment type="similarity">
    <text evidence="14 16">Belongs to the type III pantothenate kinase family.</text>
</comment>
<dbReference type="AlphaFoldDB" id="A0A1X7AN78"/>
<evidence type="ECO:0000256" key="3">
    <source>
        <dbReference type="ARBA" id="ARBA00004496"/>
    </source>
</evidence>
<sequence length="247" mass="26311">MSILEIDAGNTRLKWRVTKQGDVIARGVVNNTSPEDMVEAIAGEVESTEECWLASVRGAEVIAALSLAIQKRFSVSVQIPKPENGVGGLFVNEVDPARLGMDRWLAMLGARKLYPDQPVMVVDSGTALTLDVVNGAGVFQGGLICPGLKTMLKAMADSADLLVMPPEPVLERGLTFASIQAVQNGALTMAVSLVEREAERFGQNIKVILCGGDGQLLAGNMAIPVQLEPELVFEGLSVALKNAEREE</sequence>
<keyword evidence="8 16" id="KW-0808">Transferase</keyword>
<dbReference type="EC" id="2.7.1.33" evidence="6 16"/>
<evidence type="ECO:0000313" key="17">
    <source>
        <dbReference type="EMBL" id="SMA49746.1"/>
    </source>
</evidence>
<accession>A0A1X7AN78</accession>
<keyword evidence="7 16" id="KW-0963">Cytoplasm</keyword>
<dbReference type="RefSeq" id="WP_087112187.1">
    <property type="nucleotide sequence ID" value="NZ_CBCSCN010000010.1"/>
</dbReference>
<dbReference type="GO" id="GO:0005524">
    <property type="term" value="F:ATP binding"/>
    <property type="evidence" value="ECO:0007669"/>
    <property type="project" value="UniProtKB-UniRule"/>
</dbReference>
<comment type="catalytic activity">
    <reaction evidence="1 16">
        <text>(R)-pantothenate + ATP = (R)-4'-phosphopantothenate + ADP + H(+)</text>
        <dbReference type="Rhea" id="RHEA:16373"/>
        <dbReference type="ChEBI" id="CHEBI:10986"/>
        <dbReference type="ChEBI" id="CHEBI:15378"/>
        <dbReference type="ChEBI" id="CHEBI:29032"/>
        <dbReference type="ChEBI" id="CHEBI:30616"/>
        <dbReference type="ChEBI" id="CHEBI:456216"/>
        <dbReference type="EC" id="2.7.1.33"/>
    </reaction>
</comment>
<name>A0A1X7AN78_9GAMM</name>
<protein>
    <recommendedName>
        <fullName evidence="15 16">Type III pantothenate kinase</fullName>
        <ecNumber evidence="6 16">2.7.1.33</ecNumber>
    </recommendedName>
    <alternativeName>
        <fullName evidence="16">PanK-III</fullName>
    </alternativeName>
    <alternativeName>
        <fullName evidence="16">Pantothenic acid kinase</fullName>
    </alternativeName>
</protein>
<comment type="subunit">
    <text evidence="5 16">Homodimer.</text>
</comment>
<evidence type="ECO:0000256" key="14">
    <source>
        <dbReference type="ARBA" id="ARBA00038036"/>
    </source>
</evidence>
<dbReference type="InterPro" id="IPR043129">
    <property type="entry name" value="ATPase_NBD"/>
</dbReference>
<evidence type="ECO:0000256" key="9">
    <source>
        <dbReference type="ARBA" id="ARBA00022741"/>
    </source>
</evidence>
<dbReference type="NCBIfam" id="TIGR00671">
    <property type="entry name" value="baf"/>
    <property type="match status" value="1"/>
</dbReference>
<comment type="subcellular location">
    <subcellularLocation>
        <location evidence="3 16">Cytoplasm</location>
    </subcellularLocation>
</comment>
<dbReference type="HAMAP" id="MF_01274">
    <property type="entry name" value="Pantothen_kinase_3"/>
    <property type="match status" value="1"/>
</dbReference>
<dbReference type="Gene3D" id="3.30.420.40">
    <property type="match status" value="2"/>
</dbReference>
<comment type="pathway">
    <text evidence="4 16">Cofactor biosynthesis; coenzyme A biosynthesis; CoA from (R)-pantothenate: step 1/5.</text>
</comment>
<dbReference type="Proteomes" id="UP000196573">
    <property type="component" value="Unassembled WGS sequence"/>
</dbReference>
<comment type="function">
    <text evidence="16">Catalyzes the phosphorylation of pantothenate (Pan), the first step in CoA biosynthesis.</text>
</comment>
<comment type="cofactor">
    <cofactor evidence="2">
        <name>K(+)</name>
        <dbReference type="ChEBI" id="CHEBI:29103"/>
    </cofactor>
</comment>
<proteinExistence type="inferred from homology"/>
<evidence type="ECO:0000256" key="8">
    <source>
        <dbReference type="ARBA" id="ARBA00022679"/>
    </source>
</evidence>
<feature type="binding site" evidence="16">
    <location>
        <position position="126"/>
    </location>
    <ligand>
        <name>ATP</name>
        <dbReference type="ChEBI" id="CHEBI:30616"/>
    </ligand>
</feature>
<evidence type="ECO:0000256" key="16">
    <source>
        <dbReference type="HAMAP-Rule" id="MF_01274"/>
    </source>
</evidence>
<keyword evidence="11 16" id="KW-0067">ATP-binding</keyword>
<keyword evidence="13 16" id="KW-0173">Coenzyme A biosynthesis</keyword>
<comment type="caution">
    <text evidence="16">Lacks conserved residue(s) required for the propagation of feature annotation.</text>
</comment>
<dbReference type="Pfam" id="PF03309">
    <property type="entry name" value="Pan_kinase"/>
    <property type="match status" value="1"/>
</dbReference>
<keyword evidence="10 16" id="KW-0418">Kinase</keyword>
<dbReference type="GO" id="GO:0004594">
    <property type="term" value="F:pantothenate kinase activity"/>
    <property type="evidence" value="ECO:0007669"/>
    <property type="project" value="UniProtKB-UniRule"/>
</dbReference>
<feature type="binding site" evidence="16">
    <location>
        <begin position="7"/>
        <end position="14"/>
    </location>
    <ligand>
        <name>ATP</name>
        <dbReference type="ChEBI" id="CHEBI:30616"/>
    </ligand>
</feature>
<evidence type="ECO:0000256" key="6">
    <source>
        <dbReference type="ARBA" id="ARBA00012102"/>
    </source>
</evidence>
<dbReference type="UniPathway" id="UPA00241">
    <property type="reaction ID" value="UER00352"/>
</dbReference>
<dbReference type="CDD" id="cd24015">
    <property type="entry name" value="ASKHA_NBD_PanK-III"/>
    <property type="match status" value="1"/>
</dbReference>
<evidence type="ECO:0000256" key="7">
    <source>
        <dbReference type="ARBA" id="ARBA00022490"/>
    </source>
</evidence>
<evidence type="ECO:0000256" key="15">
    <source>
        <dbReference type="ARBA" id="ARBA00040883"/>
    </source>
</evidence>
<evidence type="ECO:0000256" key="13">
    <source>
        <dbReference type="ARBA" id="ARBA00022993"/>
    </source>
</evidence>
<evidence type="ECO:0000256" key="2">
    <source>
        <dbReference type="ARBA" id="ARBA00001958"/>
    </source>
</evidence>
<comment type="cofactor">
    <cofactor evidence="16">
        <name>NH4(+)</name>
        <dbReference type="ChEBI" id="CHEBI:28938"/>
    </cofactor>
    <cofactor evidence="16">
        <name>K(+)</name>
        <dbReference type="ChEBI" id="CHEBI:29103"/>
    </cofactor>
    <text evidence="16">A monovalent cation. Ammonium or potassium.</text>
</comment>
<evidence type="ECO:0000256" key="1">
    <source>
        <dbReference type="ARBA" id="ARBA00001206"/>
    </source>
</evidence>
<feature type="binding site" evidence="16">
    <location>
        <position position="178"/>
    </location>
    <ligand>
        <name>substrate</name>
    </ligand>
</feature>
<organism evidence="17 18">
    <name type="scientific">Parendozoicomonas haliclonae</name>
    <dbReference type="NCBI Taxonomy" id="1960125"/>
    <lineage>
        <taxon>Bacteria</taxon>
        <taxon>Pseudomonadati</taxon>
        <taxon>Pseudomonadota</taxon>
        <taxon>Gammaproteobacteria</taxon>
        <taxon>Oceanospirillales</taxon>
        <taxon>Endozoicomonadaceae</taxon>
        <taxon>Parendozoicomonas</taxon>
    </lineage>
</organism>
<keyword evidence="12 16" id="KW-0630">Potassium</keyword>